<evidence type="ECO:0000256" key="1">
    <source>
        <dbReference type="ARBA" id="ARBA00022723"/>
    </source>
</evidence>
<sequence>MRQRGVRFALVGMAVVALAACGGDSSDAGEPAAATEATRTIDVTITQAKRYEPAEMTVAPGETVTFRVRNAAAELHEFMVGDSKAHDDHEKEMAAMSMGSMKMADKPNYVDLDPGQTKELTWRFPDKAGATVIYGSHIPGDYTGGLKGTITVSG</sequence>
<dbReference type="InterPro" id="IPR050845">
    <property type="entry name" value="Cu-binding_ET"/>
</dbReference>
<evidence type="ECO:0008006" key="5">
    <source>
        <dbReference type="Google" id="ProtNLM"/>
    </source>
</evidence>
<dbReference type="Gene3D" id="2.60.40.420">
    <property type="entry name" value="Cupredoxins - blue copper proteins"/>
    <property type="match status" value="1"/>
</dbReference>
<gene>
    <name evidence="4" type="ORF">AVDCRST_MAG10-1117</name>
</gene>
<protein>
    <recommendedName>
        <fullName evidence="5">EfeO-type cupredoxin-like domain-containing protein</fullName>
    </recommendedName>
</protein>
<dbReference type="PROSITE" id="PS51257">
    <property type="entry name" value="PROKAR_LIPOPROTEIN"/>
    <property type="match status" value="1"/>
</dbReference>
<keyword evidence="2" id="KW-0186">Copper</keyword>
<dbReference type="EMBL" id="CADCTB010000076">
    <property type="protein sequence ID" value="CAA9230084.1"/>
    <property type="molecule type" value="Genomic_DNA"/>
</dbReference>
<dbReference type="InterPro" id="IPR008972">
    <property type="entry name" value="Cupredoxin"/>
</dbReference>
<dbReference type="PANTHER" id="PTHR38439:SF3">
    <property type="entry name" value="COPPER-RESISTANT CUPROPROTEIN COPI"/>
    <property type="match status" value="1"/>
</dbReference>
<evidence type="ECO:0000256" key="3">
    <source>
        <dbReference type="SAM" id="SignalP"/>
    </source>
</evidence>
<evidence type="ECO:0000256" key="2">
    <source>
        <dbReference type="ARBA" id="ARBA00023008"/>
    </source>
</evidence>
<feature type="chain" id="PRO_5026955333" description="EfeO-type cupredoxin-like domain-containing protein" evidence="3">
    <location>
        <begin position="20"/>
        <end position="154"/>
    </location>
</feature>
<dbReference type="GO" id="GO:0046872">
    <property type="term" value="F:metal ion binding"/>
    <property type="evidence" value="ECO:0007669"/>
    <property type="project" value="UniProtKB-KW"/>
</dbReference>
<dbReference type="PANTHER" id="PTHR38439">
    <property type="entry name" value="AURACYANIN-B"/>
    <property type="match status" value="1"/>
</dbReference>
<accession>A0A6J4HQN2</accession>
<evidence type="ECO:0000313" key="4">
    <source>
        <dbReference type="EMBL" id="CAA9230084.1"/>
    </source>
</evidence>
<dbReference type="SUPFAM" id="SSF49503">
    <property type="entry name" value="Cupredoxins"/>
    <property type="match status" value="1"/>
</dbReference>
<reference evidence="4" key="1">
    <citation type="submission" date="2020-02" db="EMBL/GenBank/DDBJ databases">
        <authorList>
            <person name="Meier V. D."/>
        </authorList>
    </citation>
    <scope>NUCLEOTIDE SEQUENCE</scope>
    <source>
        <strain evidence="4">AVDCRST_MAG10</strain>
    </source>
</reference>
<keyword evidence="1" id="KW-0479">Metal-binding</keyword>
<organism evidence="4">
    <name type="scientific">uncultured Acidimicrobiales bacterium</name>
    <dbReference type="NCBI Taxonomy" id="310071"/>
    <lineage>
        <taxon>Bacteria</taxon>
        <taxon>Bacillati</taxon>
        <taxon>Actinomycetota</taxon>
        <taxon>Acidimicrobiia</taxon>
        <taxon>Acidimicrobiales</taxon>
        <taxon>environmental samples</taxon>
    </lineage>
</organism>
<name>A0A6J4HQN2_9ACTN</name>
<keyword evidence="3" id="KW-0732">Signal</keyword>
<proteinExistence type="predicted"/>
<dbReference type="AlphaFoldDB" id="A0A6J4HQN2"/>
<feature type="signal peptide" evidence="3">
    <location>
        <begin position="1"/>
        <end position="19"/>
    </location>
</feature>